<dbReference type="AlphaFoldDB" id="A0A5B9P8U9"/>
<dbReference type="STRING" id="980251.GCA_001642875_01775"/>
<dbReference type="InterPro" id="IPR011330">
    <property type="entry name" value="Glyco_hydro/deAcase_b/a-brl"/>
</dbReference>
<reference evidence="2 3" key="1">
    <citation type="submission" date="2019-08" db="EMBL/GenBank/DDBJ databases">
        <title>Deep-cultivation of Planctomycetes and their phenomic and genomic characterization uncovers novel biology.</title>
        <authorList>
            <person name="Wiegand S."/>
            <person name="Jogler M."/>
            <person name="Boedeker C."/>
            <person name="Pinto D."/>
            <person name="Vollmers J."/>
            <person name="Rivas-Marin E."/>
            <person name="Kohn T."/>
            <person name="Peeters S.H."/>
            <person name="Heuer A."/>
            <person name="Rast P."/>
            <person name="Oberbeckmann S."/>
            <person name="Bunk B."/>
            <person name="Jeske O."/>
            <person name="Meyerdierks A."/>
            <person name="Storesund J.E."/>
            <person name="Kallscheuer N."/>
            <person name="Luecker S."/>
            <person name="Lage O.M."/>
            <person name="Pohl T."/>
            <person name="Merkel B.J."/>
            <person name="Hornburger P."/>
            <person name="Mueller R.-W."/>
            <person name="Bruemmer F."/>
            <person name="Labrenz M."/>
            <person name="Spormann A.M."/>
            <person name="Op den Camp H."/>
            <person name="Overmann J."/>
            <person name="Amann R."/>
            <person name="Jetten M.S.M."/>
            <person name="Mascher T."/>
            <person name="Medema M.H."/>
            <person name="Devos D.P."/>
            <person name="Kaster A.-K."/>
            <person name="Ovreas L."/>
            <person name="Rohde M."/>
            <person name="Galperin M.Y."/>
            <person name="Jogler C."/>
        </authorList>
    </citation>
    <scope>NUCLEOTIDE SEQUENCE [LARGE SCALE GENOMIC DNA]</scope>
    <source>
        <strain evidence="2 3">FC18</strain>
    </source>
</reference>
<feature type="domain" description="Glycoside hydrolase family 38 N-terminal" evidence="1">
    <location>
        <begin position="265"/>
        <end position="397"/>
    </location>
</feature>
<name>A0A5B9P8U9_9BACT</name>
<dbReference type="GO" id="GO:0004559">
    <property type="term" value="F:alpha-mannosidase activity"/>
    <property type="evidence" value="ECO:0007669"/>
    <property type="project" value="InterPro"/>
</dbReference>
<dbReference type="InterPro" id="IPR027291">
    <property type="entry name" value="Glyco_hydro_38_N_sf"/>
</dbReference>
<dbReference type="Gene3D" id="3.20.110.10">
    <property type="entry name" value="Glycoside hydrolase 38, N terminal domain"/>
    <property type="match status" value="1"/>
</dbReference>
<dbReference type="OrthoDB" id="222074at2"/>
<gene>
    <name evidence="2" type="ORF">MFFC18_11650</name>
</gene>
<dbReference type="GO" id="GO:0006013">
    <property type="term" value="P:mannose metabolic process"/>
    <property type="evidence" value="ECO:0007669"/>
    <property type="project" value="InterPro"/>
</dbReference>
<dbReference type="Pfam" id="PF01074">
    <property type="entry name" value="Glyco_hydro_38N"/>
    <property type="match status" value="1"/>
</dbReference>
<evidence type="ECO:0000259" key="1">
    <source>
        <dbReference type="Pfam" id="PF01074"/>
    </source>
</evidence>
<dbReference type="SUPFAM" id="SSF88713">
    <property type="entry name" value="Glycoside hydrolase/deacetylase"/>
    <property type="match status" value="1"/>
</dbReference>
<dbReference type="EMBL" id="CP042912">
    <property type="protein sequence ID" value="QEG21310.1"/>
    <property type="molecule type" value="Genomic_DNA"/>
</dbReference>
<protein>
    <recommendedName>
        <fullName evidence="1">Glycoside hydrolase family 38 N-terminal domain-containing protein</fullName>
    </recommendedName>
</protein>
<organism evidence="2 3">
    <name type="scientific">Mariniblastus fucicola</name>
    <dbReference type="NCBI Taxonomy" id="980251"/>
    <lineage>
        <taxon>Bacteria</taxon>
        <taxon>Pseudomonadati</taxon>
        <taxon>Planctomycetota</taxon>
        <taxon>Planctomycetia</taxon>
        <taxon>Pirellulales</taxon>
        <taxon>Pirellulaceae</taxon>
        <taxon>Mariniblastus</taxon>
    </lineage>
</organism>
<evidence type="ECO:0000313" key="3">
    <source>
        <dbReference type="Proteomes" id="UP000322214"/>
    </source>
</evidence>
<sequence length="999" mass="110654">MKKFSQLILLLPCESLEEFPVHGSRGDARSLLAAWTGLWHPGLIADSGAGPQWRTASDTVSSEQEAEQHRQNFIQQHYYDDDGTASFDSQVDLDFDPEVFQARWGESLVVIPEPAIGKVFDGFKAAASGVGASVVHVMSADQDASGNDVSSRAGWLRELGVDSSIDAELVEDFFALGYVRLQVEMMTRKLRYSSELDCDRFDQVVVEAAVAASQNDVETCKQKLQSAFDQLSEEKNRYYPVAADFVDMVLVAESNRQESIDAELNSDSPKSFVMTGAAMRQLAEKSPETASRMKTKIEDESLCIVCGPEYELPDNVLAIESILNQVVRGRESCEVSVGSPAKVFMRRRFGLNVALPGMLENLGFSGAIHATLDQGKIPSSFSNSMRWMGVDGGAVLAVGQVPLDAANDKSFLDLGVRIGSELDSAHVSTVFFARWPTQTCDSFQDLRNATKYGSVLGDFSDAETYFENVYDPGYGDSYEADEYESPWFSQSIASGSSRPISMIVEYWKHWYHLAAIRNLASLTKLDSSEPAVDAETLMELQNRVELQTRKWDSDPDDSIETDLAKLTSQLMSKLNCQYVNSVPWRRIAYLALESKGSPGEMHDNDGPIKHASRDSKRCDAIVALSGFAKLPSDINAMIDSSNPVAVREGPLVDDGESILRNELFEVRMDRESGGIRGVHFYGKRGNLFSQRIAVRSVDSNSKEVVYSKMECDSFEVMTLSRIASQIKTSGRLLGPDEEVLGNFVQTVGLQRGRNVIDVEIELSDIRPLDGSVKNYVANRIAWSEDTAELYCDIQGGRHPVRRPSIEAPHFVEVVQDENRFALLTHGLPWHRRASKKMLDSILVAGKESRRKFRFGIAVNADAVMQLAVSEMHPILTGTGGEASADGANWLFHLANRNVIVTWTSAVFDDDCRCTGMRVRLQETDGRGGDVKLYCRKIVDSVRIESFSDQLIRDISTNGDDNSSESFSVVEVPIAAHEFLQIHLRWAETDSTNEADEGKQ</sequence>
<dbReference type="KEGG" id="mff:MFFC18_11650"/>
<dbReference type="RefSeq" id="WP_075081689.1">
    <property type="nucleotide sequence ID" value="NZ_CP042912.1"/>
</dbReference>
<dbReference type="Proteomes" id="UP000322214">
    <property type="component" value="Chromosome"/>
</dbReference>
<dbReference type="InterPro" id="IPR000602">
    <property type="entry name" value="Glyco_hydro_38_N"/>
</dbReference>
<proteinExistence type="predicted"/>
<evidence type="ECO:0000313" key="2">
    <source>
        <dbReference type="EMBL" id="QEG21310.1"/>
    </source>
</evidence>
<accession>A0A5B9P8U9</accession>
<keyword evidence="3" id="KW-1185">Reference proteome</keyword>